<keyword evidence="6" id="KW-0239">DNA-directed DNA polymerase</keyword>
<dbReference type="Gene3D" id="1.20.272.10">
    <property type="match status" value="1"/>
</dbReference>
<dbReference type="SUPFAM" id="SSF52540">
    <property type="entry name" value="P-loop containing nucleoside triphosphate hydrolases"/>
    <property type="match status" value="1"/>
</dbReference>
<accession>A0ABR5TNH3</accession>
<keyword evidence="5" id="KW-0235">DNA replication</keyword>
<evidence type="ECO:0000256" key="8">
    <source>
        <dbReference type="ARBA" id="ARBA00049244"/>
    </source>
</evidence>
<dbReference type="EMBL" id="LSDB01000001">
    <property type="protein sequence ID" value="KXB58974.1"/>
    <property type="molecule type" value="Genomic_DNA"/>
</dbReference>
<evidence type="ECO:0000256" key="7">
    <source>
        <dbReference type="ARBA" id="ARBA00034754"/>
    </source>
</evidence>
<proteinExistence type="inferred from homology"/>
<evidence type="ECO:0000313" key="12">
    <source>
        <dbReference type="Proteomes" id="UP000070467"/>
    </source>
</evidence>
<evidence type="ECO:0000256" key="4">
    <source>
        <dbReference type="ARBA" id="ARBA00022695"/>
    </source>
</evidence>
<dbReference type="RefSeq" id="WP_066128321.1">
    <property type="nucleotide sequence ID" value="NZ_KQ959854.1"/>
</dbReference>
<dbReference type="Gene3D" id="1.10.8.60">
    <property type="match status" value="1"/>
</dbReference>
<dbReference type="PANTHER" id="PTHR34388:SF1">
    <property type="entry name" value="DNA POLYMERASE III SUBUNIT DELTA"/>
    <property type="match status" value="1"/>
</dbReference>
<keyword evidence="12" id="KW-1185">Reference proteome</keyword>
<comment type="catalytic activity">
    <reaction evidence="8">
        <text>DNA(n) + a 2'-deoxyribonucleoside 5'-triphosphate = DNA(n+1) + diphosphate</text>
        <dbReference type="Rhea" id="RHEA:22508"/>
        <dbReference type="Rhea" id="RHEA-COMP:17339"/>
        <dbReference type="Rhea" id="RHEA-COMP:17340"/>
        <dbReference type="ChEBI" id="CHEBI:33019"/>
        <dbReference type="ChEBI" id="CHEBI:61560"/>
        <dbReference type="ChEBI" id="CHEBI:173112"/>
        <dbReference type="EC" id="2.7.7.7"/>
    </reaction>
</comment>
<dbReference type="Pfam" id="PF06144">
    <property type="entry name" value="DNA_pol3_delta"/>
    <property type="match status" value="1"/>
</dbReference>
<dbReference type="InterPro" id="IPR010372">
    <property type="entry name" value="DNA_pol3_delta_N"/>
</dbReference>
<feature type="domain" description="DNA polymerase III delta N-terminal" evidence="9">
    <location>
        <begin position="5"/>
        <end position="124"/>
    </location>
</feature>
<dbReference type="InterPro" id="IPR008921">
    <property type="entry name" value="DNA_pol3_clamp-load_cplx_C"/>
</dbReference>
<reference evidence="11 12" key="1">
    <citation type="submission" date="2016-01" db="EMBL/GenBank/DDBJ databases">
        <authorList>
            <person name="Mitreva M."/>
            <person name="Pepin K.H."/>
            <person name="Mihindukulasuriya K.A."/>
            <person name="Fulton R."/>
            <person name="Fronick C."/>
            <person name="O'Laughlin M."/>
            <person name="Miner T."/>
            <person name="Herter B."/>
            <person name="Rosa B.A."/>
            <person name="Cordes M."/>
            <person name="Tomlinson C."/>
            <person name="Wollam A."/>
            <person name="Palsikar V.B."/>
            <person name="Mardis E.R."/>
            <person name="Wilson R.K."/>
        </authorList>
    </citation>
    <scope>NUCLEOTIDE SEQUENCE [LARGE SCALE GENOMIC DNA]</scope>
    <source>
        <strain evidence="11 12">KA00071</strain>
    </source>
</reference>
<evidence type="ECO:0000256" key="5">
    <source>
        <dbReference type="ARBA" id="ARBA00022705"/>
    </source>
</evidence>
<evidence type="ECO:0000313" key="11">
    <source>
        <dbReference type="EMBL" id="KXB58974.1"/>
    </source>
</evidence>
<dbReference type="EC" id="2.7.7.7" evidence="1"/>
<comment type="similarity">
    <text evidence="7">Belongs to the DNA polymerase HolA subunit family.</text>
</comment>
<evidence type="ECO:0000256" key="2">
    <source>
        <dbReference type="ARBA" id="ARBA00017703"/>
    </source>
</evidence>
<sequence>MKNIYILYGENKEVIKDFKKEITKKFLSEEKNDFNYIEYDLKKDDSSEWIYECKSNSFFSQKKVVVINNPLFIESNLKKTKEEVNFLEEYIKNINKEILLIFILEVALDNRKKIVKDIKKIADIREFKNYNDNELGKYVFNYFKKNKIVISEDNINFLLFYSGLKYEEIKGELDKLLIYCFEKKTVEKEDIKSVISKSLEYDIFSLTNNLFSKNYKKLEIILNSLKLSGEEPIFLITLIANQLRIYINVKILLKNNYNQKEIASILKIHPYRVKLAVEYVYNRDLFDLMDLIIICKEYDKRLKTSYIDKYLTFQFLVYKLCERL</sequence>
<dbReference type="Proteomes" id="UP000070467">
    <property type="component" value="Unassembled WGS sequence"/>
</dbReference>
<dbReference type="Pfam" id="PF21694">
    <property type="entry name" value="DNA_pol3_delta_C"/>
    <property type="match status" value="1"/>
</dbReference>
<keyword evidence="4" id="KW-0548">Nucleotidyltransferase</keyword>
<dbReference type="InterPro" id="IPR027417">
    <property type="entry name" value="P-loop_NTPase"/>
</dbReference>
<evidence type="ECO:0000256" key="3">
    <source>
        <dbReference type="ARBA" id="ARBA00022679"/>
    </source>
</evidence>
<comment type="caution">
    <text evidence="11">The sequence shown here is derived from an EMBL/GenBank/DDBJ whole genome shotgun (WGS) entry which is preliminary data.</text>
</comment>
<keyword evidence="3" id="KW-0808">Transferase</keyword>
<dbReference type="InterPro" id="IPR048466">
    <property type="entry name" value="DNA_pol3_delta-like_C"/>
</dbReference>
<dbReference type="SUPFAM" id="SSF48019">
    <property type="entry name" value="post-AAA+ oligomerization domain-like"/>
    <property type="match status" value="1"/>
</dbReference>
<evidence type="ECO:0000259" key="9">
    <source>
        <dbReference type="Pfam" id="PF06144"/>
    </source>
</evidence>
<evidence type="ECO:0000256" key="1">
    <source>
        <dbReference type="ARBA" id="ARBA00012417"/>
    </source>
</evidence>
<protein>
    <recommendedName>
        <fullName evidence="2">DNA polymerase III subunit delta</fullName>
        <ecNumber evidence="1">2.7.7.7</ecNumber>
    </recommendedName>
</protein>
<dbReference type="Gene3D" id="3.40.50.300">
    <property type="entry name" value="P-loop containing nucleotide triphosphate hydrolases"/>
    <property type="match status" value="1"/>
</dbReference>
<dbReference type="InterPro" id="IPR005790">
    <property type="entry name" value="DNA_polIII_delta"/>
</dbReference>
<evidence type="ECO:0000256" key="6">
    <source>
        <dbReference type="ARBA" id="ARBA00022932"/>
    </source>
</evidence>
<gene>
    <name evidence="11" type="ORF">HMPREF1871_00041</name>
</gene>
<feature type="domain" description="DNA polymerase III delta subunit-like C-terminal" evidence="10">
    <location>
        <begin position="201"/>
        <end position="320"/>
    </location>
</feature>
<evidence type="ECO:0000259" key="10">
    <source>
        <dbReference type="Pfam" id="PF21694"/>
    </source>
</evidence>
<name>A0ABR5TNH3_9BACL</name>
<organism evidence="11 12">
    <name type="scientific">Gemelliphila asaccharolytica</name>
    <dbReference type="NCBI Taxonomy" id="502393"/>
    <lineage>
        <taxon>Bacteria</taxon>
        <taxon>Bacillati</taxon>
        <taxon>Bacillota</taxon>
        <taxon>Bacilli</taxon>
        <taxon>Bacillales</taxon>
        <taxon>Gemellaceae</taxon>
        <taxon>Gemelliphila</taxon>
    </lineage>
</organism>
<dbReference type="NCBIfam" id="TIGR01128">
    <property type="entry name" value="holA"/>
    <property type="match status" value="1"/>
</dbReference>
<dbReference type="PANTHER" id="PTHR34388">
    <property type="entry name" value="DNA POLYMERASE III SUBUNIT DELTA"/>
    <property type="match status" value="1"/>
</dbReference>